<evidence type="ECO:0000313" key="3">
    <source>
        <dbReference type="EMBL" id="KAL3799277.1"/>
    </source>
</evidence>
<keyword evidence="2" id="KW-0472">Membrane</keyword>
<gene>
    <name evidence="3" type="ORF">HJC23_013002</name>
</gene>
<evidence type="ECO:0000313" key="4">
    <source>
        <dbReference type="Proteomes" id="UP001516023"/>
    </source>
</evidence>
<proteinExistence type="predicted"/>
<dbReference type="InterPro" id="IPR011993">
    <property type="entry name" value="PH-like_dom_sf"/>
</dbReference>
<evidence type="ECO:0000256" key="1">
    <source>
        <dbReference type="SAM" id="MobiDB-lite"/>
    </source>
</evidence>
<accession>A0ABD3QGT2</accession>
<sequence length="414" mass="45793">MTTLLSLPSTAIAIITPLHYLIFLTFCLAIYLAYLILPRGCRAHYCGTARRRYRRDVRHRPYRGLAWEQTSTVSSDGFDKASETSGWIQKMKFEFPASRLGAMPCPEQYWGDRSDYSTESTTEPYILPGFQEGSSNLNGSSHWYSSLVYEESKNRMMGAFNRNENPDTIQFLHEMKHRLSQCPGIKMIAHGTKCNPRPVWITLHFNGNNSTQQNHTASTTTTIPLEYQNCLTWRAELKRQSNSLDSSTVKLGNLRRVAFHDVVGIERGKRTTALRRIQTAQSVNENECFSLFTKSGTVDLQCTHDLGDAAEVREVFIALLGMALRSKGLAASGFAGVAAGVNNDERQGNDIIQSSNTSGEAGRIGIAPVLGALQSSNRKSDHTSGMPNECSDSSHLSGPMSSVTTDANLSIVSF</sequence>
<name>A0ABD3QGT2_9STRA</name>
<feature type="region of interest" description="Disordered" evidence="1">
    <location>
        <begin position="376"/>
        <end position="402"/>
    </location>
</feature>
<keyword evidence="4" id="KW-1185">Reference proteome</keyword>
<dbReference type="AlphaFoldDB" id="A0ABD3QGT2"/>
<dbReference type="Proteomes" id="UP001516023">
    <property type="component" value="Unassembled WGS sequence"/>
</dbReference>
<comment type="caution">
    <text evidence="3">The sequence shown here is derived from an EMBL/GenBank/DDBJ whole genome shotgun (WGS) entry which is preliminary data.</text>
</comment>
<reference evidence="3 4" key="1">
    <citation type="journal article" date="2020" name="G3 (Bethesda)">
        <title>Improved Reference Genome for Cyclotella cryptica CCMP332, a Model for Cell Wall Morphogenesis, Salinity Adaptation, and Lipid Production in Diatoms (Bacillariophyta).</title>
        <authorList>
            <person name="Roberts W.R."/>
            <person name="Downey K.M."/>
            <person name="Ruck E.C."/>
            <person name="Traller J.C."/>
            <person name="Alverson A.J."/>
        </authorList>
    </citation>
    <scope>NUCLEOTIDE SEQUENCE [LARGE SCALE GENOMIC DNA]</scope>
    <source>
        <strain evidence="3 4">CCMP332</strain>
    </source>
</reference>
<feature type="transmembrane region" description="Helical" evidence="2">
    <location>
        <begin position="12"/>
        <end position="37"/>
    </location>
</feature>
<evidence type="ECO:0000256" key="2">
    <source>
        <dbReference type="SAM" id="Phobius"/>
    </source>
</evidence>
<protein>
    <submittedName>
        <fullName evidence="3">Uncharacterized protein</fullName>
    </submittedName>
</protein>
<keyword evidence="2" id="KW-0812">Transmembrane</keyword>
<keyword evidence="2" id="KW-1133">Transmembrane helix</keyword>
<organism evidence="3 4">
    <name type="scientific">Cyclotella cryptica</name>
    <dbReference type="NCBI Taxonomy" id="29204"/>
    <lineage>
        <taxon>Eukaryota</taxon>
        <taxon>Sar</taxon>
        <taxon>Stramenopiles</taxon>
        <taxon>Ochrophyta</taxon>
        <taxon>Bacillariophyta</taxon>
        <taxon>Coscinodiscophyceae</taxon>
        <taxon>Thalassiosirophycidae</taxon>
        <taxon>Stephanodiscales</taxon>
        <taxon>Stephanodiscaceae</taxon>
        <taxon>Cyclotella</taxon>
    </lineage>
</organism>
<dbReference type="EMBL" id="JABMIG020000040">
    <property type="protein sequence ID" value="KAL3799277.1"/>
    <property type="molecule type" value="Genomic_DNA"/>
</dbReference>
<dbReference type="Gene3D" id="2.30.29.30">
    <property type="entry name" value="Pleckstrin-homology domain (PH domain)/Phosphotyrosine-binding domain (PTB)"/>
    <property type="match status" value="1"/>
</dbReference>